<dbReference type="InterPro" id="IPR036812">
    <property type="entry name" value="NAD(P)_OxRdtase_dom_sf"/>
</dbReference>
<feature type="chain" id="PRO_5020538548" evidence="1">
    <location>
        <begin position="28"/>
        <end position="319"/>
    </location>
</feature>
<dbReference type="RefSeq" id="WP_133321475.1">
    <property type="nucleotide sequence ID" value="NZ_SMTF01000004.1"/>
</dbReference>
<gene>
    <name evidence="3" type="ORF">E2F46_07575</name>
</gene>
<organism evidence="3 4">
    <name type="scientific">Luteimonas aestuarii</name>
    <dbReference type="NCBI Taxonomy" id="453837"/>
    <lineage>
        <taxon>Bacteria</taxon>
        <taxon>Pseudomonadati</taxon>
        <taxon>Pseudomonadota</taxon>
        <taxon>Gammaproteobacteria</taxon>
        <taxon>Lysobacterales</taxon>
        <taxon>Lysobacteraceae</taxon>
        <taxon>Luteimonas</taxon>
    </lineage>
</organism>
<dbReference type="PANTHER" id="PTHR43312:SF1">
    <property type="entry name" value="NADP-DEPENDENT OXIDOREDUCTASE DOMAIN-CONTAINING PROTEIN"/>
    <property type="match status" value="1"/>
</dbReference>
<dbReference type="AlphaFoldDB" id="A0A4R5TVB0"/>
<evidence type="ECO:0000256" key="1">
    <source>
        <dbReference type="SAM" id="SignalP"/>
    </source>
</evidence>
<dbReference type="InterPro" id="IPR023210">
    <property type="entry name" value="NADP_OxRdtase_dom"/>
</dbReference>
<sequence>MATRRDCLKFSVAAALAAALPSGRLFAESGAGPVLTRAIPSSGERVPLVGLGSSATFSQVARSEDVSALREVLQALVDGGGTVFDTAPSYGASEEVAGTIARELGLTDKLFWATKVNVVGRGEDKADPAKAREQIENSFKLIGKDTLDLVQVHNLADIPTQLGILNEYKAEGRIRYVGVTSTSKPAYPRLIEAMRNEDIDFIGVDYAVDNRDVEETILPLALERKIGVLVYVPFGRTRLWNRIGDRPLPEWAAEFDATSWAQFMIKFVAAHPAVTCVTPATSRARNMADNLGAARGRLPDEAQRRRMVEFIEALPAAEG</sequence>
<proteinExistence type="predicted"/>
<keyword evidence="1" id="KW-0732">Signal</keyword>
<dbReference type="EMBL" id="SMTF01000004">
    <property type="protein sequence ID" value="TDK25023.1"/>
    <property type="molecule type" value="Genomic_DNA"/>
</dbReference>
<protein>
    <submittedName>
        <fullName evidence="3">Aldo/keto reductase</fullName>
    </submittedName>
</protein>
<feature type="signal peptide" evidence="1">
    <location>
        <begin position="1"/>
        <end position="27"/>
    </location>
</feature>
<dbReference type="OrthoDB" id="8563187at2"/>
<evidence type="ECO:0000313" key="3">
    <source>
        <dbReference type="EMBL" id="TDK25023.1"/>
    </source>
</evidence>
<comment type="caution">
    <text evidence="3">The sequence shown here is derived from an EMBL/GenBank/DDBJ whole genome shotgun (WGS) entry which is preliminary data.</text>
</comment>
<evidence type="ECO:0000259" key="2">
    <source>
        <dbReference type="Pfam" id="PF00248"/>
    </source>
</evidence>
<dbReference type="PROSITE" id="PS51318">
    <property type="entry name" value="TAT"/>
    <property type="match status" value="1"/>
</dbReference>
<accession>A0A4R5TVB0</accession>
<evidence type="ECO:0000313" key="4">
    <source>
        <dbReference type="Proteomes" id="UP000294796"/>
    </source>
</evidence>
<dbReference type="Gene3D" id="3.20.20.100">
    <property type="entry name" value="NADP-dependent oxidoreductase domain"/>
    <property type="match status" value="1"/>
</dbReference>
<reference evidence="3 4" key="1">
    <citation type="submission" date="2019-03" db="EMBL/GenBank/DDBJ databases">
        <title>Luteimonas zhaokaii sp.nov., isolated from the rectal contents of Plateau pika in Yushu, Qinghai Province, China.</title>
        <authorList>
            <person name="Zhang G."/>
        </authorList>
    </citation>
    <scope>NUCLEOTIDE SEQUENCE [LARGE SCALE GENOMIC DNA]</scope>
    <source>
        <strain evidence="3 4">B9</strain>
    </source>
</reference>
<feature type="domain" description="NADP-dependent oxidoreductase" evidence="2">
    <location>
        <begin position="49"/>
        <end position="301"/>
    </location>
</feature>
<dbReference type="Proteomes" id="UP000294796">
    <property type="component" value="Unassembled WGS sequence"/>
</dbReference>
<dbReference type="CDD" id="cd19095">
    <property type="entry name" value="AKR_PA4992-like"/>
    <property type="match status" value="1"/>
</dbReference>
<dbReference type="SUPFAM" id="SSF51430">
    <property type="entry name" value="NAD(P)-linked oxidoreductase"/>
    <property type="match status" value="1"/>
</dbReference>
<dbReference type="InterPro" id="IPR053135">
    <property type="entry name" value="AKR2_Oxidoreductase"/>
</dbReference>
<name>A0A4R5TVB0_9GAMM</name>
<keyword evidence="4" id="KW-1185">Reference proteome</keyword>
<dbReference type="PANTHER" id="PTHR43312">
    <property type="entry name" value="D-THREO-ALDOSE 1-DEHYDROGENASE"/>
    <property type="match status" value="1"/>
</dbReference>
<dbReference type="Pfam" id="PF00248">
    <property type="entry name" value="Aldo_ket_red"/>
    <property type="match status" value="1"/>
</dbReference>
<dbReference type="InterPro" id="IPR006311">
    <property type="entry name" value="TAT_signal"/>
</dbReference>